<dbReference type="EMBL" id="JBHDLJ010000002">
    <property type="protein sequence ID" value="MFB0833650.1"/>
    <property type="molecule type" value="Genomic_DNA"/>
</dbReference>
<evidence type="ECO:0000256" key="5">
    <source>
        <dbReference type="ARBA" id="ARBA00022840"/>
    </source>
</evidence>
<dbReference type="Pfam" id="PF00294">
    <property type="entry name" value="PfkB"/>
    <property type="match status" value="1"/>
</dbReference>
<dbReference type="CDD" id="cd01167">
    <property type="entry name" value="bac_FRK"/>
    <property type="match status" value="1"/>
</dbReference>
<dbReference type="InterPro" id="IPR002139">
    <property type="entry name" value="Ribo/fructo_kinase"/>
</dbReference>
<dbReference type="InterPro" id="IPR029056">
    <property type="entry name" value="Ribokinase-like"/>
</dbReference>
<dbReference type="EC" id="2.7.1.-" evidence="8"/>
<dbReference type="PROSITE" id="PS00583">
    <property type="entry name" value="PFKB_KINASES_1"/>
    <property type="match status" value="1"/>
</dbReference>
<dbReference type="RefSeq" id="WP_373971016.1">
    <property type="nucleotide sequence ID" value="NZ_JBHDLJ010000002.1"/>
</dbReference>
<dbReference type="PANTHER" id="PTHR43085">
    <property type="entry name" value="HEXOKINASE FAMILY MEMBER"/>
    <property type="match status" value="1"/>
</dbReference>
<dbReference type="PANTHER" id="PTHR43085:SF1">
    <property type="entry name" value="PSEUDOURIDINE KINASE-RELATED"/>
    <property type="match status" value="1"/>
</dbReference>
<dbReference type="Proteomes" id="UP001575652">
    <property type="component" value="Unassembled WGS sequence"/>
</dbReference>
<proteinExistence type="inferred from homology"/>
<name>A0ABV4ULN3_9MICC</name>
<dbReference type="PROSITE" id="PS00584">
    <property type="entry name" value="PFKB_KINASES_2"/>
    <property type="match status" value="1"/>
</dbReference>
<evidence type="ECO:0000256" key="6">
    <source>
        <dbReference type="RuleBase" id="RU003704"/>
    </source>
</evidence>
<accession>A0ABV4ULN3</accession>
<protein>
    <submittedName>
        <fullName evidence="8">Carbohydrate kinase</fullName>
        <ecNumber evidence="8">2.7.1.-</ecNumber>
    </submittedName>
</protein>
<evidence type="ECO:0000256" key="1">
    <source>
        <dbReference type="ARBA" id="ARBA00010688"/>
    </source>
</evidence>
<dbReference type="InterPro" id="IPR002173">
    <property type="entry name" value="Carboh/pur_kinase_PfkB_CS"/>
</dbReference>
<evidence type="ECO:0000259" key="7">
    <source>
        <dbReference type="Pfam" id="PF00294"/>
    </source>
</evidence>
<sequence length="306" mass="31329">MNPTTALPGMPDVIVVGEALIDVVHTGAGITEHPGGSPANVAYGLARLGVEAGFLTSIGGDDRGLAISTHLTGAGVHILPGSHCAGATSTATAIVADDGSATYSFDLVWQLATFAPTRPPRVLHAGSIASFLAPGAAGVKSVLRRCAGVSTVTYDPNIRPELLGSHYEARDIFEDLIPLTDVVKLSDEDAAWLYPRMSLEEAARHIRGLGADLVVITRGSNGSFLLTADTDISVPAVESVVADTIGAGDAYMAALILGLLSREGESLAPSVLESMALMASMAAAITVGRPGADLPSLAEVRARLVS</sequence>
<evidence type="ECO:0000313" key="9">
    <source>
        <dbReference type="Proteomes" id="UP001575652"/>
    </source>
</evidence>
<dbReference type="SUPFAM" id="SSF53613">
    <property type="entry name" value="Ribokinase-like"/>
    <property type="match status" value="1"/>
</dbReference>
<evidence type="ECO:0000256" key="4">
    <source>
        <dbReference type="ARBA" id="ARBA00022777"/>
    </source>
</evidence>
<comment type="caution">
    <text evidence="8">The sequence shown here is derived from an EMBL/GenBank/DDBJ whole genome shotgun (WGS) entry which is preliminary data.</text>
</comment>
<keyword evidence="2 6" id="KW-0808">Transferase</keyword>
<evidence type="ECO:0000256" key="3">
    <source>
        <dbReference type="ARBA" id="ARBA00022741"/>
    </source>
</evidence>
<dbReference type="InterPro" id="IPR050306">
    <property type="entry name" value="PfkB_Carbo_kinase"/>
</dbReference>
<dbReference type="GO" id="GO:0016301">
    <property type="term" value="F:kinase activity"/>
    <property type="evidence" value="ECO:0007669"/>
    <property type="project" value="UniProtKB-KW"/>
</dbReference>
<keyword evidence="5" id="KW-0067">ATP-binding</keyword>
<dbReference type="Gene3D" id="3.40.1190.20">
    <property type="match status" value="1"/>
</dbReference>
<keyword evidence="4 6" id="KW-0418">Kinase</keyword>
<evidence type="ECO:0000256" key="2">
    <source>
        <dbReference type="ARBA" id="ARBA00022679"/>
    </source>
</evidence>
<dbReference type="InterPro" id="IPR011611">
    <property type="entry name" value="PfkB_dom"/>
</dbReference>
<keyword evidence="3" id="KW-0547">Nucleotide-binding</keyword>
<organism evidence="8 9">
    <name type="scientific">Arthrobacter halodurans</name>
    <dbReference type="NCBI Taxonomy" id="516699"/>
    <lineage>
        <taxon>Bacteria</taxon>
        <taxon>Bacillati</taxon>
        <taxon>Actinomycetota</taxon>
        <taxon>Actinomycetes</taxon>
        <taxon>Micrococcales</taxon>
        <taxon>Micrococcaceae</taxon>
        <taxon>Arthrobacter</taxon>
    </lineage>
</organism>
<dbReference type="PRINTS" id="PR00990">
    <property type="entry name" value="RIBOKINASE"/>
</dbReference>
<evidence type="ECO:0000313" key="8">
    <source>
        <dbReference type="EMBL" id="MFB0833650.1"/>
    </source>
</evidence>
<keyword evidence="9" id="KW-1185">Reference proteome</keyword>
<comment type="similarity">
    <text evidence="1 6">Belongs to the carbohydrate kinase PfkB family.</text>
</comment>
<reference evidence="8 9" key="1">
    <citation type="submission" date="2024-09" db="EMBL/GenBank/DDBJ databases">
        <authorList>
            <person name="Salinas-Garcia M.A."/>
            <person name="Prieme A."/>
        </authorList>
    </citation>
    <scope>NUCLEOTIDE SEQUENCE [LARGE SCALE GENOMIC DNA]</scope>
    <source>
        <strain evidence="8 9">DSM 21081</strain>
    </source>
</reference>
<feature type="domain" description="Carbohydrate kinase PfkB" evidence="7">
    <location>
        <begin position="11"/>
        <end position="295"/>
    </location>
</feature>
<gene>
    <name evidence="8" type="ORF">ACETWP_03535</name>
</gene>